<dbReference type="InterPro" id="IPR001199">
    <property type="entry name" value="Cyt_B5-like_heme/steroid-bd"/>
</dbReference>
<keyword evidence="1" id="KW-0472">Membrane</keyword>
<reference evidence="4 5" key="1">
    <citation type="journal article" date="2015" name="Nature">
        <title>rRNA introns, odd ribosomes, and small enigmatic genomes across a large radiation of phyla.</title>
        <authorList>
            <person name="Brown C.T."/>
            <person name="Hug L.A."/>
            <person name="Thomas B.C."/>
            <person name="Sharon I."/>
            <person name="Castelle C.J."/>
            <person name="Singh A."/>
            <person name="Wilkins M.J."/>
            <person name="Williams K.H."/>
            <person name="Banfield J.F."/>
        </authorList>
    </citation>
    <scope>NUCLEOTIDE SEQUENCE [LARGE SCALE GENOMIC DNA]</scope>
</reference>
<gene>
    <name evidence="4" type="ORF">UR34_C0018G0009</name>
</gene>
<feature type="transmembrane region" description="Helical" evidence="1">
    <location>
        <begin position="115"/>
        <end position="133"/>
    </location>
</feature>
<protein>
    <submittedName>
        <fullName evidence="4">Delta-6 fatty acid desaturase</fullName>
    </submittedName>
</protein>
<dbReference type="AlphaFoldDB" id="A0A0F9ZH16"/>
<dbReference type="Pfam" id="PF00173">
    <property type="entry name" value="Cyt-b5"/>
    <property type="match status" value="1"/>
</dbReference>
<accession>A0A0F9ZH16</accession>
<dbReference type="Proteomes" id="UP000034302">
    <property type="component" value="Unassembled WGS sequence"/>
</dbReference>
<feature type="transmembrane region" description="Helical" evidence="1">
    <location>
        <begin position="153"/>
        <end position="172"/>
    </location>
</feature>
<dbReference type="Gene3D" id="3.10.120.10">
    <property type="entry name" value="Cytochrome b5-like heme/steroid binding domain"/>
    <property type="match status" value="1"/>
</dbReference>
<keyword evidence="1" id="KW-1133">Transmembrane helix</keyword>
<comment type="caution">
    <text evidence="4">The sequence shown here is derived from an EMBL/GenBank/DDBJ whole genome shotgun (WGS) entry which is preliminary data.</text>
</comment>
<organism evidence="4 5">
    <name type="scientific">candidate division WS6 bacterium GW2011_GWC1_33_20</name>
    <dbReference type="NCBI Taxonomy" id="1619089"/>
    <lineage>
        <taxon>Bacteria</taxon>
        <taxon>Candidatus Dojkabacteria</taxon>
    </lineage>
</organism>
<feature type="domain" description="Cytochrome b5 heme-binding" evidence="3">
    <location>
        <begin position="18"/>
        <end position="98"/>
    </location>
</feature>
<keyword evidence="1" id="KW-0812">Transmembrane</keyword>
<dbReference type="SUPFAM" id="SSF55856">
    <property type="entry name" value="Cytochrome b5-like heme/steroid binding domain"/>
    <property type="match status" value="1"/>
</dbReference>
<dbReference type="PROSITE" id="PS50255">
    <property type="entry name" value="CYTOCHROME_B5_2"/>
    <property type="match status" value="1"/>
</dbReference>
<sequence length="220" mass="25728">MKKTILIMAVLLLSFQTTYAYSFKDVSTHNLESDCWIVFEENVYDITEYVPLNDLDIDIRTMCGKDVTRDIASTAVEGEDYKTNTYNLLQQYLIGNITLNNGNTLNTSKENPYNLVIPLLLSIILYWIPYMIIKTTKKLSLLKGFNGFWNTMLFLFLLIPTFGFGILMILKYHVPALSNIRFNFLYWHVELSIFMGVLGINHFLQRFPMYLTQLKRRRNS</sequence>
<feature type="chain" id="PRO_5002530652" evidence="2">
    <location>
        <begin position="21"/>
        <end position="220"/>
    </location>
</feature>
<feature type="signal peptide" evidence="2">
    <location>
        <begin position="1"/>
        <end position="20"/>
    </location>
</feature>
<dbReference type="EMBL" id="LBOV01000018">
    <property type="protein sequence ID" value="KKP43354.1"/>
    <property type="molecule type" value="Genomic_DNA"/>
</dbReference>
<evidence type="ECO:0000259" key="3">
    <source>
        <dbReference type="PROSITE" id="PS50255"/>
    </source>
</evidence>
<dbReference type="SMART" id="SM01117">
    <property type="entry name" value="Cyt-b5"/>
    <property type="match status" value="1"/>
</dbReference>
<proteinExistence type="predicted"/>
<dbReference type="InterPro" id="IPR036400">
    <property type="entry name" value="Cyt_B5-like_heme/steroid_sf"/>
</dbReference>
<name>A0A0F9ZH16_9BACT</name>
<evidence type="ECO:0000313" key="5">
    <source>
        <dbReference type="Proteomes" id="UP000034302"/>
    </source>
</evidence>
<evidence type="ECO:0000313" key="4">
    <source>
        <dbReference type="EMBL" id="KKP43354.1"/>
    </source>
</evidence>
<feature type="transmembrane region" description="Helical" evidence="1">
    <location>
        <begin position="184"/>
        <end position="204"/>
    </location>
</feature>
<evidence type="ECO:0000256" key="2">
    <source>
        <dbReference type="SAM" id="SignalP"/>
    </source>
</evidence>
<keyword evidence="2" id="KW-0732">Signal</keyword>
<evidence type="ECO:0000256" key="1">
    <source>
        <dbReference type="SAM" id="Phobius"/>
    </source>
</evidence>